<protein>
    <submittedName>
        <fullName evidence="1">Uncharacterized protein</fullName>
    </submittedName>
</protein>
<name>A0A4Y7RWE0_COPMI</name>
<keyword evidence="2" id="KW-1185">Reference proteome</keyword>
<gene>
    <name evidence="1" type="ORF">FA13DRAFT_959083</name>
</gene>
<comment type="caution">
    <text evidence="1">The sequence shown here is derived from an EMBL/GenBank/DDBJ whole genome shotgun (WGS) entry which is preliminary data.</text>
</comment>
<evidence type="ECO:0000313" key="1">
    <source>
        <dbReference type="EMBL" id="TEB13304.1"/>
    </source>
</evidence>
<organism evidence="1 2">
    <name type="scientific">Coprinellus micaceus</name>
    <name type="common">Glistening ink-cap mushroom</name>
    <name type="synonym">Coprinus micaceus</name>
    <dbReference type="NCBI Taxonomy" id="71717"/>
    <lineage>
        <taxon>Eukaryota</taxon>
        <taxon>Fungi</taxon>
        <taxon>Dikarya</taxon>
        <taxon>Basidiomycota</taxon>
        <taxon>Agaricomycotina</taxon>
        <taxon>Agaricomycetes</taxon>
        <taxon>Agaricomycetidae</taxon>
        <taxon>Agaricales</taxon>
        <taxon>Agaricineae</taxon>
        <taxon>Psathyrellaceae</taxon>
        <taxon>Coprinellus</taxon>
    </lineage>
</organism>
<sequence length="235" mass="26493">MIVGVLNGLGSCPTLEADRFSQPSMSFPTSTLNPPNLLGDPFTPFDYDCDRGFLKRTTRIEAHLLRTRRHPLVNAFPLYWRTWSHSFFGELLETGLVCFLDNAIYGGLSAQFAPNKGFDFQSIQSLITSRGVHGPRTRPRDSLYLVVGIRSRPVNFEDLEYNWLAFASDTDGRSQNRSYLYLLHTSHDLILTDISQDLHTMVGTFYGVYPPQLAADCSHLINEPAESSARANTQR</sequence>
<dbReference type="EMBL" id="QPFP01000419">
    <property type="protein sequence ID" value="TEB13304.1"/>
    <property type="molecule type" value="Genomic_DNA"/>
</dbReference>
<evidence type="ECO:0000313" key="2">
    <source>
        <dbReference type="Proteomes" id="UP000298030"/>
    </source>
</evidence>
<proteinExistence type="predicted"/>
<dbReference type="AlphaFoldDB" id="A0A4Y7RWE0"/>
<reference evidence="1 2" key="1">
    <citation type="journal article" date="2019" name="Nat. Ecol. Evol.">
        <title>Megaphylogeny resolves global patterns of mushroom evolution.</title>
        <authorList>
            <person name="Varga T."/>
            <person name="Krizsan K."/>
            <person name="Foldi C."/>
            <person name="Dima B."/>
            <person name="Sanchez-Garcia M."/>
            <person name="Sanchez-Ramirez S."/>
            <person name="Szollosi G.J."/>
            <person name="Szarkandi J.G."/>
            <person name="Papp V."/>
            <person name="Albert L."/>
            <person name="Andreopoulos W."/>
            <person name="Angelini C."/>
            <person name="Antonin V."/>
            <person name="Barry K.W."/>
            <person name="Bougher N.L."/>
            <person name="Buchanan P."/>
            <person name="Buyck B."/>
            <person name="Bense V."/>
            <person name="Catcheside P."/>
            <person name="Chovatia M."/>
            <person name="Cooper J."/>
            <person name="Damon W."/>
            <person name="Desjardin D."/>
            <person name="Finy P."/>
            <person name="Geml J."/>
            <person name="Haridas S."/>
            <person name="Hughes K."/>
            <person name="Justo A."/>
            <person name="Karasinski D."/>
            <person name="Kautmanova I."/>
            <person name="Kiss B."/>
            <person name="Kocsube S."/>
            <person name="Kotiranta H."/>
            <person name="LaButti K.M."/>
            <person name="Lechner B.E."/>
            <person name="Liimatainen K."/>
            <person name="Lipzen A."/>
            <person name="Lukacs Z."/>
            <person name="Mihaltcheva S."/>
            <person name="Morgado L.N."/>
            <person name="Niskanen T."/>
            <person name="Noordeloos M.E."/>
            <person name="Ohm R.A."/>
            <person name="Ortiz-Santana B."/>
            <person name="Ovrebo C."/>
            <person name="Racz N."/>
            <person name="Riley R."/>
            <person name="Savchenko A."/>
            <person name="Shiryaev A."/>
            <person name="Soop K."/>
            <person name="Spirin V."/>
            <person name="Szebenyi C."/>
            <person name="Tomsovsky M."/>
            <person name="Tulloss R.E."/>
            <person name="Uehling J."/>
            <person name="Grigoriev I.V."/>
            <person name="Vagvolgyi C."/>
            <person name="Papp T."/>
            <person name="Martin F.M."/>
            <person name="Miettinen O."/>
            <person name="Hibbett D.S."/>
            <person name="Nagy L.G."/>
        </authorList>
    </citation>
    <scope>NUCLEOTIDE SEQUENCE [LARGE SCALE GENOMIC DNA]</scope>
    <source>
        <strain evidence="1 2">FP101781</strain>
    </source>
</reference>
<accession>A0A4Y7RWE0</accession>
<dbReference type="Proteomes" id="UP000298030">
    <property type="component" value="Unassembled WGS sequence"/>
</dbReference>